<dbReference type="Pfam" id="PF01876">
    <property type="entry name" value="RNase_P_p30"/>
    <property type="match status" value="1"/>
</dbReference>
<organism evidence="5 6">
    <name type="scientific">Marasmius oreades</name>
    <name type="common">fairy-ring Marasmius</name>
    <dbReference type="NCBI Taxonomy" id="181124"/>
    <lineage>
        <taxon>Eukaryota</taxon>
        <taxon>Fungi</taxon>
        <taxon>Dikarya</taxon>
        <taxon>Basidiomycota</taxon>
        <taxon>Agaricomycotina</taxon>
        <taxon>Agaricomycetes</taxon>
        <taxon>Agaricomycetidae</taxon>
        <taxon>Agaricales</taxon>
        <taxon>Marasmiineae</taxon>
        <taxon>Marasmiaceae</taxon>
        <taxon>Marasmius</taxon>
    </lineage>
</organism>
<proteinExistence type="inferred from homology"/>
<gene>
    <name evidence="5" type="ORF">E1B28_007619</name>
</gene>
<dbReference type="SUPFAM" id="SSF89550">
    <property type="entry name" value="PHP domain-like"/>
    <property type="match status" value="1"/>
</dbReference>
<dbReference type="InterPro" id="IPR002738">
    <property type="entry name" value="RNase_P_p30"/>
</dbReference>
<dbReference type="PANTHER" id="PTHR13031">
    <property type="entry name" value="RIBONUCLEASE P SUBUNIT P30"/>
    <property type="match status" value="1"/>
</dbReference>
<sequence>MFFDLNLPVSLPTATHFSKKGKGKAFDQDPQFTAAQLRVVDAQIDVLVHLGYRVIAFNQTVHKKVDPKIHVNLLDGLLSQLKGRDGIVFLKRLTIILDEDSEKGFGLINANIPYFNSYDLLSLIPTNQATLALACLTHTLPSQLTTHIISIPLTLARPPFHLKHTLIRTAIKNGAVFEISYTGALGGESEPILVEAGVADPSALSARRNWWASARELVRVTKGKGLIVSGGVVAQADFRAPRDVANLVSLLGLPQDGAHDASTKNAKSTVLRAQTRKTYRAVLSEPVIMVPEGYYPDQPAETTQPTHNVSVAPLATEKDVNSVNGKKRPREEDVIGGTATNLTSNHSSKGGEGDKRKKKRKKNQERNAN</sequence>
<evidence type="ECO:0000313" key="5">
    <source>
        <dbReference type="EMBL" id="KAG7093989.1"/>
    </source>
</evidence>
<dbReference type="AlphaFoldDB" id="A0A9P7S237"/>
<evidence type="ECO:0000256" key="2">
    <source>
        <dbReference type="ARBA" id="ARBA00007331"/>
    </source>
</evidence>
<feature type="compositionally biased region" description="Polar residues" evidence="4">
    <location>
        <begin position="300"/>
        <end position="309"/>
    </location>
</feature>
<evidence type="ECO:0000313" key="6">
    <source>
        <dbReference type="Proteomes" id="UP001049176"/>
    </source>
</evidence>
<dbReference type="PANTHER" id="PTHR13031:SF0">
    <property type="entry name" value="RIBONUCLEASE P PROTEIN SUBUNIT P30"/>
    <property type="match status" value="1"/>
</dbReference>
<dbReference type="GO" id="GO:0005655">
    <property type="term" value="C:nucleolar ribonuclease P complex"/>
    <property type="evidence" value="ECO:0007669"/>
    <property type="project" value="TreeGrafter"/>
</dbReference>
<dbReference type="RefSeq" id="XP_043010459.1">
    <property type="nucleotide sequence ID" value="XM_043152373.1"/>
</dbReference>
<keyword evidence="3" id="KW-0819">tRNA processing</keyword>
<feature type="region of interest" description="Disordered" evidence="4">
    <location>
        <begin position="294"/>
        <end position="369"/>
    </location>
</feature>
<name>A0A9P7S237_9AGAR</name>
<evidence type="ECO:0000256" key="3">
    <source>
        <dbReference type="ARBA" id="ARBA00022694"/>
    </source>
</evidence>
<comment type="subcellular location">
    <subcellularLocation>
        <location evidence="1">Nucleus</location>
    </subcellularLocation>
</comment>
<keyword evidence="6" id="KW-1185">Reference proteome</keyword>
<dbReference type="GO" id="GO:0008033">
    <property type="term" value="P:tRNA processing"/>
    <property type="evidence" value="ECO:0007669"/>
    <property type="project" value="UniProtKB-KW"/>
</dbReference>
<evidence type="ECO:0008006" key="7">
    <source>
        <dbReference type="Google" id="ProtNLM"/>
    </source>
</evidence>
<dbReference type="InterPro" id="IPR016195">
    <property type="entry name" value="Pol/histidinol_Pase-like"/>
</dbReference>
<comment type="similarity">
    <text evidence="2">Belongs to the eukaryotic/archaeal RNase P protein component 3 family.</text>
</comment>
<comment type="caution">
    <text evidence="5">The sequence shown here is derived from an EMBL/GenBank/DDBJ whole genome shotgun (WGS) entry which is preliminary data.</text>
</comment>
<dbReference type="Proteomes" id="UP001049176">
    <property type="component" value="Chromosome 4"/>
</dbReference>
<dbReference type="GO" id="GO:0003723">
    <property type="term" value="F:RNA binding"/>
    <property type="evidence" value="ECO:0007669"/>
    <property type="project" value="TreeGrafter"/>
</dbReference>
<reference evidence="5" key="1">
    <citation type="journal article" date="2021" name="Genome Biol. Evol.">
        <title>The assembled and annotated genome of the fairy-ring fungus Marasmius oreades.</title>
        <authorList>
            <person name="Hiltunen M."/>
            <person name="Ament-Velasquez S.L."/>
            <person name="Johannesson H."/>
        </authorList>
    </citation>
    <scope>NUCLEOTIDE SEQUENCE</scope>
    <source>
        <strain evidence="5">03SP1</strain>
    </source>
</reference>
<dbReference type="GeneID" id="66076695"/>
<evidence type="ECO:0000256" key="1">
    <source>
        <dbReference type="ARBA" id="ARBA00004123"/>
    </source>
</evidence>
<dbReference type="Gene3D" id="3.20.20.140">
    <property type="entry name" value="Metal-dependent hydrolases"/>
    <property type="match status" value="1"/>
</dbReference>
<dbReference type="OrthoDB" id="17948at2759"/>
<feature type="compositionally biased region" description="Polar residues" evidence="4">
    <location>
        <begin position="338"/>
        <end position="348"/>
    </location>
</feature>
<protein>
    <recommendedName>
        <fullName evidence="7">PHP domain-like protein</fullName>
    </recommendedName>
</protein>
<dbReference type="KEGG" id="more:E1B28_007619"/>
<dbReference type="EMBL" id="CM032184">
    <property type="protein sequence ID" value="KAG7093989.1"/>
    <property type="molecule type" value="Genomic_DNA"/>
</dbReference>
<accession>A0A9P7S237</accession>
<evidence type="ECO:0000256" key="4">
    <source>
        <dbReference type="SAM" id="MobiDB-lite"/>
    </source>
</evidence>